<accession>A0A5D3CE58</accession>
<proteinExistence type="predicted"/>
<feature type="region of interest" description="Disordered" evidence="1">
    <location>
        <begin position="54"/>
        <end position="82"/>
    </location>
</feature>
<gene>
    <name evidence="2" type="ORF">E5676_scaffold499G00990</name>
</gene>
<dbReference type="AlphaFoldDB" id="A0A5D3CE58"/>
<name>A0A5D3CE58_CUCMM</name>
<dbReference type="Proteomes" id="UP000321947">
    <property type="component" value="Unassembled WGS sequence"/>
</dbReference>
<dbReference type="EMBL" id="SSTD01011629">
    <property type="protein sequence ID" value="TYK09498.1"/>
    <property type="molecule type" value="Genomic_DNA"/>
</dbReference>
<reference evidence="2 3" key="1">
    <citation type="submission" date="2019-08" db="EMBL/GenBank/DDBJ databases">
        <title>Draft genome sequences of two oriental melons (Cucumis melo L. var makuwa).</title>
        <authorList>
            <person name="Kwon S.-Y."/>
        </authorList>
    </citation>
    <scope>NUCLEOTIDE SEQUENCE [LARGE SCALE GENOMIC DNA]</scope>
    <source>
        <strain evidence="3">cv. Chang Bougi</strain>
        <tissue evidence="2">Leaf</tissue>
    </source>
</reference>
<comment type="caution">
    <text evidence="2">The sequence shown here is derived from an EMBL/GenBank/DDBJ whole genome shotgun (WGS) entry which is preliminary data.</text>
</comment>
<evidence type="ECO:0000313" key="2">
    <source>
        <dbReference type="EMBL" id="TYK09498.1"/>
    </source>
</evidence>
<evidence type="ECO:0000256" key="1">
    <source>
        <dbReference type="SAM" id="MobiDB-lite"/>
    </source>
</evidence>
<organism evidence="2 3">
    <name type="scientific">Cucumis melo var. makuwa</name>
    <name type="common">Oriental melon</name>
    <dbReference type="NCBI Taxonomy" id="1194695"/>
    <lineage>
        <taxon>Eukaryota</taxon>
        <taxon>Viridiplantae</taxon>
        <taxon>Streptophyta</taxon>
        <taxon>Embryophyta</taxon>
        <taxon>Tracheophyta</taxon>
        <taxon>Spermatophyta</taxon>
        <taxon>Magnoliopsida</taxon>
        <taxon>eudicotyledons</taxon>
        <taxon>Gunneridae</taxon>
        <taxon>Pentapetalae</taxon>
        <taxon>rosids</taxon>
        <taxon>fabids</taxon>
        <taxon>Cucurbitales</taxon>
        <taxon>Cucurbitaceae</taxon>
        <taxon>Benincaseae</taxon>
        <taxon>Cucumis</taxon>
    </lineage>
</organism>
<protein>
    <submittedName>
        <fullName evidence="2">F-box protein PP2-B10-like</fullName>
    </submittedName>
</protein>
<evidence type="ECO:0000313" key="3">
    <source>
        <dbReference type="Proteomes" id="UP000321947"/>
    </source>
</evidence>
<sequence>MSDKELHQGKDKYVDENLADFIALLTKQFMKVARHFNKRSSNYAGQYNKDHCNYSSDNSITNSPSRRRESEKSMSSSHPKANKVNAVVPELSEYDVKNGVLSAALSADGIGYNTWKNKLHNVVPKTTYAVYFVFKRRETSYYGFNIDPVDAIVGILGTKNHPKTICLDPYLDNF</sequence>